<evidence type="ECO:0000256" key="6">
    <source>
        <dbReference type="PIRNR" id="PIRNR000139"/>
    </source>
</evidence>
<evidence type="ECO:0000313" key="9">
    <source>
        <dbReference type="Proteomes" id="UP000653156"/>
    </source>
</evidence>
<dbReference type="EC" id="1.1.99.14" evidence="6"/>
<dbReference type="EMBL" id="CP069798">
    <property type="protein sequence ID" value="QRQ81860.1"/>
    <property type="molecule type" value="Genomic_DNA"/>
</dbReference>
<dbReference type="SUPFAM" id="SSF54862">
    <property type="entry name" value="4Fe-4S ferredoxins"/>
    <property type="match status" value="1"/>
</dbReference>
<dbReference type="InterPro" id="IPR004017">
    <property type="entry name" value="Cys_rich_dom"/>
</dbReference>
<dbReference type="NCBIfam" id="NF008434">
    <property type="entry name" value="PRK11274.1"/>
    <property type="match status" value="1"/>
</dbReference>
<dbReference type="PANTHER" id="PTHR32479:SF17">
    <property type="entry name" value="GLYCOLATE OXIDASE IRON-SULFUR SUBUNIT"/>
    <property type="match status" value="1"/>
</dbReference>
<dbReference type="PANTHER" id="PTHR32479">
    <property type="entry name" value="GLYCOLATE OXIDASE IRON-SULFUR SUBUNIT"/>
    <property type="match status" value="1"/>
</dbReference>
<comment type="function">
    <text evidence="6">Component of a complex that catalyzes the oxidation of glycolate to glyoxylate.</text>
</comment>
<evidence type="ECO:0000256" key="4">
    <source>
        <dbReference type="ARBA" id="ARBA00023004"/>
    </source>
</evidence>
<evidence type="ECO:0000313" key="8">
    <source>
        <dbReference type="EMBL" id="QRQ81860.1"/>
    </source>
</evidence>
<keyword evidence="9" id="KW-1185">Reference proteome</keyword>
<dbReference type="RefSeq" id="WP_230339162.1">
    <property type="nucleotide sequence ID" value="NZ_CP069798.1"/>
</dbReference>
<comment type="cofactor">
    <cofactor evidence="6">
        <name>[4Fe-4S] cluster</name>
        <dbReference type="ChEBI" id="CHEBI:49883"/>
    </cofactor>
    <text evidence="6">Binds 2 [4Fe-4S] clusters.</text>
</comment>
<feature type="domain" description="4Fe-4S ferredoxin-type" evidence="7">
    <location>
        <begin position="16"/>
        <end position="45"/>
    </location>
</feature>
<comment type="catalytic activity">
    <reaction evidence="6">
        <text>glycolate + A = glyoxylate + AH2</text>
        <dbReference type="Rhea" id="RHEA:21264"/>
        <dbReference type="ChEBI" id="CHEBI:13193"/>
        <dbReference type="ChEBI" id="CHEBI:17499"/>
        <dbReference type="ChEBI" id="CHEBI:29805"/>
        <dbReference type="ChEBI" id="CHEBI:36655"/>
        <dbReference type="EC" id="1.1.99.14"/>
    </reaction>
</comment>
<evidence type="ECO:0000256" key="2">
    <source>
        <dbReference type="ARBA" id="ARBA00022723"/>
    </source>
</evidence>
<evidence type="ECO:0000256" key="1">
    <source>
        <dbReference type="ARBA" id="ARBA00022485"/>
    </source>
</evidence>
<comment type="catalytic activity">
    <reaction evidence="6">
        <text>(R)-lactate + A = pyruvate + AH2</text>
        <dbReference type="Rhea" id="RHEA:15089"/>
        <dbReference type="ChEBI" id="CHEBI:13193"/>
        <dbReference type="ChEBI" id="CHEBI:15361"/>
        <dbReference type="ChEBI" id="CHEBI:16004"/>
        <dbReference type="ChEBI" id="CHEBI:17499"/>
    </reaction>
</comment>
<dbReference type="InterPro" id="IPR009051">
    <property type="entry name" value="Helical_ferredxn"/>
</dbReference>
<evidence type="ECO:0000259" key="7">
    <source>
        <dbReference type="PROSITE" id="PS51379"/>
    </source>
</evidence>
<dbReference type="Gene3D" id="1.10.1060.10">
    <property type="entry name" value="Alpha-helical ferredoxin"/>
    <property type="match status" value="1"/>
</dbReference>
<keyword evidence="2 6" id="KW-0479">Metal-binding</keyword>
<dbReference type="InterPro" id="IPR017896">
    <property type="entry name" value="4Fe4S_Fe-S-bd"/>
</dbReference>
<dbReference type="InterPro" id="IPR012257">
    <property type="entry name" value="Glc_ox_4Fe-4S"/>
</dbReference>
<protein>
    <recommendedName>
        <fullName evidence="6">Glycolate oxidase iron-sulfur subunit</fullName>
        <ecNumber evidence="6">1.1.99.14</ecNumber>
    </recommendedName>
</protein>
<dbReference type="Pfam" id="PF13183">
    <property type="entry name" value="Fer4_8"/>
    <property type="match status" value="1"/>
</dbReference>
<dbReference type="PROSITE" id="PS51379">
    <property type="entry name" value="4FE4S_FER_2"/>
    <property type="match status" value="2"/>
</dbReference>
<accession>A0A892ZH53</accession>
<keyword evidence="5 6" id="KW-0411">Iron-sulfur</keyword>
<evidence type="ECO:0000256" key="5">
    <source>
        <dbReference type="ARBA" id="ARBA00023014"/>
    </source>
</evidence>
<dbReference type="GO" id="GO:0019154">
    <property type="term" value="F:glycolate dehydrogenase activity"/>
    <property type="evidence" value="ECO:0007669"/>
    <property type="project" value="UniProtKB-EC"/>
</dbReference>
<dbReference type="AlphaFoldDB" id="A0A892ZH53"/>
<keyword evidence="1 6" id="KW-0004">4Fe-4S</keyword>
<dbReference type="InterPro" id="IPR017900">
    <property type="entry name" value="4Fe4S_Fe_S_CS"/>
</dbReference>
<keyword evidence="6" id="KW-0249">Electron transport</keyword>
<keyword evidence="6" id="KW-0813">Transport</keyword>
<reference evidence="8" key="1">
    <citation type="submission" date="2021-02" db="EMBL/GenBank/DDBJ databases">
        <title>Neisseriaceae sp. 26B isolated from the cloaca of a Common Toad-headed Turtle (Mesoclemmys nasuta).</title>
        <authorList>
            <person name="Spergser J."/>
            <person name="Busse H.-J."/>
        </authorList>
    </citation>
    <scope>NUCLEOTIDE SEQUENCE</scope>
    <source>
        <strain evidence="8">26B</strain>
    </source>
</reference>
<organism evidence="8 9">
    <name type="scientific">Paralysiella testudinis</name>
    <dbReference type="NCBI Taxonomy" id="2809020"/>
    <lineage>
        <taxon>Bacteria</taxon>
        <taxon>Pseudomonadati</taxon>
        <taxon>Pseudomonadota</taxon>
        <taxon>Betaproteobacteria</taxon>
        <taxon>Neisseriales</taxon>
        <taxon>Neisseriaceae</taxon>
        <taxon>Paralysiella</taxon>
    </lineage>
</organism>
<sequence length="415" mass="44747">MQTHITEAFLQTEAGQQAEAILRRCVHCGFCTATCPTYQITGNELDSPRGRIYQIKQVFEGMAATESIQQHLDRCLTCRNCETTCPSGVQYGRLLDLGREEVARQVGRKPWAALQRTLLRRLISNPAVFHGGYRLAQSVRGVLPATLQGKILPRQTIAAVLPQAAARKILMLDGCVQPTMLPGINSATVKILNALGLEAVVPPQAGCCGAVSLHMDAHEAALAAMRRNIDAWWPHIEAGVEAILVNASGCGVLVKDYAFHLRHDAAYAARAEKVSALCRDVVEVLTGEAEALAQRLTKRQAAPQAVAYHPPCTLQHGQKLAGSVEALLATLGIEVMLPVEAQMCCGSAGTYAFLQPELSQALKARKQGHLAALAPEVILSANVGCIAHLSADNPLPVRHWVEYVADLLDNSKETK</sequence>
<dbReference type="PROSITE" id="PS00198">
    <property type="entry name" value="4FE4S_FER_1"/>
    <property type="match status" value="1"/>
</dbReference>
<dbReference type="Pfam" id="PF02754">
    <property type="entry name" value="CCG"/>
    <property type="match status" value="2"/>
</dbReference>
<dbReference type="GO" id="GO:0046872">
    <property type="term" value="F:metal ion binding"/>
    <property type="evidence" value="ECO:0007669"/>
    <property type="project" value="UniProtKB-UniRule"/>
</dbReference>
<gene>
    <name evidence="8" type="primary">glcF</name>
    <name evidence="8" type="ORF">JQU52_14565</name>
</gene>
<dbReference type="KEGG" id="ptes:JQU52_14565"/>
<evidence type="ECO:0000256" key="3">
    <source>
        <dbReference type="ARBA" id="ARBA00022737"/>
    </source>
</evidence>
<dbReference type="Proteomes" id="UP000653156">
    <property type="component" value="Chromosome"/>
</dbReference>
<keyword evidence="4 6" id="KW-0408">Iron</keyword>
<proteinExistence type="predicted"/>
<dbReference type="PIRSF" id="PIRSF000139">
    <property type="entry name" value="Glc_ox_4Fe-4S"/>
    <property type="match status" value="1"/>
</dbReference>
<feature type="domain" description="4Fe-4S ferredoxin-type" evidence="7">
    <location>
        <begin position="66"/>
        <end position="89"/>
    </location>
</feature>
<dbReference type="GO" id="GO:0051539">
    <property type="term" value="F:4 iron, 4 sulfur cluster binding"/>
    <property type="evidence" value="ECO:0007669"/>
    <property type="project" value="UniProtKB-UniRule"/>
</dbReference>
<name>A0A892ZH53_9NEIS</name>
<keyword evidence="8" id="KW-0560">Oxidoreductase</keyword>
<keyword evidence="3" id="KW-0677">Repeat</keyword>